<gene>
    <name evidence="2" type="ORF">D4739_04505</name>
</gene>
<feature type="transmembrane region" description="Helical" evidence="1">
    <location>
        <begin position="146"/>
        <end position="165"/>
    </location>
</feature>
<dbReference type="InterPro" id="IPR012666">
    <property type="entry name" value="CbtA_put"/>
</dbReference>
<protein>
    <recommendedName>
        <fullName evidence="4">Cobalt transporter</fullName>
    </recommendedName>
</protein>
<dbReference type="AlphaFoldDB" id="A0A3A5H4B5"/>
<feature type="transmembrane region" description="Helical" evidence="1">
    <location>
        <begin position="12"/>
        <end position="29"/>
    </location>
</feature>
<evidence type="ECO:0008006" key="4">
    <source>
        <dbReference type="Google" id="ProtNLM"/>
    </source>
</evidence>
<keyword evidence="1" id="KW-0812">Transmembrane</keyword>
<organism evidence="2 3">
    <name type="scientific">Nocardioides cavernaquae</name>
    <dbReference type="NCBI Taxonomy" id="2321396"/>
    <lineage>
        <taxon>Bacteria</taxon>
        <taxon>Bacillati</taxon>
        <taxon>Actinomycetota</taxon>
        <taxon>Actinomycetes</taxon>
        <taxon>Propionibacteriales</taxon>
        <taxon>Nocardioidaceae</taxon>
        <taxon>Nocardioides</taxon>
    </lineage>
</organism>
<dbReference type="OrthoDB" id="6851830at2"/>
<keyword evidence="3" id="KW-1185">Reference proteome</keyword>
<evidence type="ECO:0000313" key="2">
    <source>
        <dbReference type="EMBL" id="RJS45553.1"/>
    </source>
</evidence>
<feature type="transmembrane region" description="Helical" evidence="1">
    <location>
        <begin position="219"/>
        <end position="241"/>
    </location>
</feature>
<proteinExistence type="predicted"/>
<feature type="transmembrane region" description="Helical" evidence="1">
    <location>
        <begin position="106"/>
        <end position="126"/>
    </location>
</feature>
<dbReference type="EMBL" id="QYRP01000002">
    <property type="protein sequence ID" value="RJS45553.1"/>
    <property type="molecule type" value="Genomic_DNA"/>
</dbReference>
<sequence>MSLGDLLRRGLAAGAAAGCAAALMLWLVVEPVLRQALKVEDARGAEETKALIAAGGHVHTEDPLVSRTLQVIGGMGTALIIGLLFGVVFAVVFAATRHRLPGATDFGRSLALAALGFLAFALAPMLTIPANPPAVGDPGSVNQRELVFLLTIIISVALLIAAFSFDRFLSEKNLSAPARISIVAVSFVVVLAAALVAIPDSPDSIASDMGAQIVWDFRIASIGLRAAVFAVIGLVFGLLVSRKAAAVEPDRATVAA</sequence>
<comment type="caution">
    <text evidence="2">The sequence shown here is derived from an EMBL/GenBank/DDBJ whole genome shotgun (WGS) entry which is preliminary data.</text>
</comment>
<dbReference type="Proteomes" id="UP000276542">
    <property type="component" value="Unassembled WGS sequence"/>
</dbReference>
<name>A0A3A5H4B5_9ACTN</name>
<evidence type="ECO:0000313" key="3">
    <source>
        <dbReference type="Proteomes" id="UP000276542"/>
    </source>
</evidence>
<dbReference type="RefSeq" id="WP_120059453.1">
    <property type="nucleotide sequence ID" value="NZ_QYRP01000002.1"/>
</dbReference>
<evidence type="ECO:0000256" key="1">
    <source>
        <dbReference type="SAM" id="Phobius"/>
    </source>
</evidence>
<keyword evidence="1" id="KW-0472">Membrane</keyword>
<accession>A0A3A5H4B5</accession>
<feature type="transmembrane region" description="Helical" evidence="1">
    <location>
        <begin position="71"/>
        <end position="94"/>
    </location>
</feature>
<reference evidence="3" key="1">
    <citation type="submission" date="2018-09" db="EMBL/GenBank/DDBJ databases">
        <authorList>
            <person name="Zhu H."/>
        </authorList>
    </citation>
    <scope>NUCLEOTIDE SEQUENCE [LARGE SCALE GENOMIC DNA]</scope>
    <source>
        <strain evidence="3">K1W22B-1</strain>
    </source>
</reference>
<dbReference type="Pfam" id="PF09490">
    <property type="entry name" value="CbtA"/>
    <property type="match status" value="1"/>
</dbReference>
<keyword evidence="1" id="KW-1133">Transmembrane helix</keyword>
<feature type="transmembrane region" description="Helical" evidence="1">
    <location>
        <begin position="177"/>
        <end position="199"/>
    </location>
</feature>